<evidence type="ECO:0000259" key="1">
    <source>
        <dbReference type="Pfam" id="PF13354"/>
    </source>
</evidence>
<feature type="domain" description="Beta-lactamase class A catalytic" evidence="1">
    <location>
        <begin position="224"/>
        <end position="425"/>
    </location>
</feature>
<dbReference type="AlphaFoldDB" id="Q8DRQ0"/>
<dbReference type="PATRIC" id="fig|171101.6.peg.10"/>
<dbReference type="PANTHER" id="PTHR35333">
    <property type="entry name" value="BETA-LACTAMASE"/>
    <property type="match status" value="1"/>
</dbReference>
<dbReference type="SUPFAM" id="SSF56601">
    <property type="entry name" value="beta-lactamase/transpeptidase-like"/>
    <property type="match status" value="1"/>
</dbReference>
<evidence type="ECO:0000313" key="2">
    <source>
        <dbReference type="EMBL" id="AAK98813.1"/>
    </source>
</evidence>
<dbReference type="InterPro" id="IPR000871">
    <property type="entry name" value="Beta-lactam_class-A"/>
</dbReference>
<dbReference type="InterPro" id="IPR045155">
    <property type="entry name" value="Beta-lactam_cat"/>
</dbReference>
<dbReference type="Gene3D" id="3.40.710.10">
    <property type="entry name" value="DD-peptidase/beta-lactamase superfamily"/>
    <property type="match status" value="1"/>
</dbReference>
<organism evidence="2 3">
    <name type="scientific">Streptococcus pneumoniae (strain ATCC BAA-255 / R6)</name>
    <dbReference type="NCBI Taxonomy" id="171101"/>
    <lineage>
        <taxon>Bacteria</taxon>
        <taxon>Bacillati</taxon>
        <taxon>Bacillota</taxon>
        <taxon>Bacilli</taxon>
        <taxon>Lactobacillales</taxon>
        <taxon>Streptococcaceae</taxon>
        <taxon>Streptococcus</taxon>
    </lineage>
</organism>
<evidence type="ECO:0000313" key="3">
    <source>
        <dbReference type="Proteomes" id="UP000000586"/>
    </source>
</evidence>
<sequence>MKSWKNWLIKINYCVYKKKRKGRMRKFLIILLLPSFLTISKVVSTEKEVVYTSKEIYYLSQSDFGIYFREKLSSPMVYGEVPVYANEDLVVESGKLTPKTSFQITEWRLNKQGIPVFKLSNHQFIAADKRFLYDQSEVTPTIKKVWLESDFKLYNSPYDLKEVKSSLSAYSQVSIDKTMFVEGREFLHIDQAGWVAKESTSEEDNRMSKVQEMLSEKYQKDSFSIYVKQLTTGKEAGINQDEKMYAASVLKLSYLYYTQEKINEGLYQLDTTVKYVSAVNDFPGSYKPEGSGSLPKKEDNKEYSLKDLITKVSKESDNVAHNLLGYYISNQSDATFKSKMSAIMGDDWDPKEKLISSKMAGKFMEAIYNQNGFVLESLTKTDFDSQRIAKGVSVKVAHKIGDADEFKHDTGVVYADSPFILSIFTKNSDYDTISKIAKDVYEVLK</sequence>
<proteinExistence type="predicted"/>
<protein>
    <recommendedName>
        <fullName evidence="1">Beta-lactamase class A catalytic domain-containing protein</fullName>
    </recommendedName>
</protein>
<dbReference type="STRING" id="171101.spr0009"/>
<keyword evidence="3" id="KW-1185">Reference proteome</keyword>
<dbReference type="KEGG" id="spr:spr0009"/>
<accession>Q8DRQ0</accession>
<dbReference type="PIR" id="A97873">
    <property type="entry name" value="A97873"/>
</dbReference>
<dbReference type="EMBL" id="AE007317">
    <property type="protein sequence ID" value="AAK98813.1"/>
    <property type="molecule type" value="Genomic_DNA"/>
</dbReference>
<dbReference type="HOGENOM" id="CLU_053694_0_0_9"/>
<dbReference type="GO" id="GO:0046677">
    <property type="term" value="P:response to antibiotic"/>
    <property type="evidence" value="ECO:0007669"/>
    <property type="project" value="InterPro"/>
</dbReference>
<dbReference type="Pfam" id="PF13354">
    <property type="entry name" value="Beta-lactamase2"/>
    <property type="match status" value="1"/>
</dbReference>
<reference evidence="2 3" key="1">
    <citation type="journal article" date="2001" name="J. Bacteriol.">
        <title>Genome of the bacterium Streptococcus pneumoniae strain R6.</title>
        <authorList>
            <person name="Hoskins J.A."/>
            <person name="Alborn W.Jr."/>
            <person name="Arnold J."/>
            <person name="Blaszczak L."/>
            <person name="Burgett S."/>
            <person name="DeHoff B.S."/>
            <person name="Estrem S."/>
            <person name="Fritz L."/>
            <person name="Fu D.-J."/>
            <person name="Fuller W."/>
            <person name="Geringer C."/>
            <person name="Gilmour R."/>
            <person name="Glass J.S."/>
            <person name="Khoja H."/>
            <person name="Kraft A."/>
            <person name="LaGace R."/>
            <person name="LeBlanc D.J."/>
            <person name="Lee L.N."/>
            <person name="Lefkowitz E.J."/>
            <person name="Lu J."/>
            <person name="Matsushima P."/>
            <person name="McAhren S."/>
            <person name="McHenney M."/>
            <person name="McLeaster K."/>
            <person name="Mundy C."/>
            <person name="Nicas T.I."/>
            <person name="Norris F.H."/>
            <person name="O'Gara M."/>
            <person name="Peery R."/>
            <person name="Robertson G.T."/>
            <person name="Rockey P."/>
            <person name="Sun P.-M."/>
            <person name="Winkler M.E."/>
            <person name="Yang Y."/>
            <person name="Young-Bellido M."/>
            <person name="Zhao G."/>
            <person name="Zook C."/>
            <person name="Baltz R.H."/>
            <person name="Jaskunas S.Richard."/>
            <person name="Rosteck P.R.Jr."/>
            <person name="Skatrud P.L."/>
            <person name="Glass J.I."/>
        </authorList>
    </citation>
    <scope>NUCLEOTIDE SEQUENCE [LARGE SCALE GENOMIC DNA]</scope>
    <source>
        <strain evidence="3">ATCC BAA-255 / R6</strain>
    </source>
</reference>
<dbReference type="PANTHER" id="PTHR35333:SF3">
    <property type="entry name" value="BETA-LACTAMASE-TYPE TRANSPEPTIDASE FOLD CONTAINING PROTEIN"/>
    <property type="match status" value="1"/>
</dbReference>
<name>Q8DRQ0_STRR6</name>
<dbReference type="Proteomes" id="UP000000586">
    <property type="component" value="Chromosome"/>
</dbReference>
<gene>
    <name evidence="2" type="ordered locus">spr0009</name>
</gene>
<dbReference type="eggNOG" id="COG2367">
    <property type="taxonomic scope" value="Bacteria"/>
</dbReference>
<dbReference type="GO" id="GO:0030655">
    <property type="term" value="P:beta-lactam antibiotic catabolic process"/>
    <property type="evidence" value="ECO:0007669"/>
    <property type="project" value="InterPro"/>
</dbReference>
<dbReference type="GO" id="GO:0008800">
    <property type="term" value="F:beta-lactamase activity"/>
    <property type="evidence" value="ECO:0000318"/>
    <property type="project" value="GO_Central"/>
</dbReference>
<dbReference type="InterPro" id="IPR012338">
    <property type="entry name" value="Beta-lactam/transpept-like"/>
</dbReference>